<dbReference type="InterPro" id="IPR032092">
    <property type="entry name" value="PilW"/>
</dbReference>
<dbReference type="InterPro" id="IPR012902">
    <property type="entry name" value="N_methyl_site"/>
</dbReference>
<dbReference type="STRING" id="1579979.WM2015_244"/>
<reference evidence="1 2" key="1">
    <citation type="submission" date="2015-07" db="EMBL/GenBank/DDBJ databases">
        <authorList>
            <person name="Noorani M."/>
        </authorList>
    </citation>
    <scope>NUCLEOTIDE SEQUENCE [LARGE SCALE GENOMIC DNA]</scope>
    <source>
        <strain evidence="1 2">KCTC 42284</strain>
    </source>
</reference>
<dbReference type="EMBL" id="CP012154">
    <property type="protein sequence ID" value="AKS40633.1"/>
    <property type="molecule type" value="Genomic_DNA"/>
</dbReference>
<dbReference type="NCBIfam" id="TIGR02532">
    <property type="entry name" value="IV_pilin_GFxxxE"/>
    <property type="match status" value="1"/>
</dbReference>
<organism evidence="1 2">
    <name type="scientific">Wenzhouxiangella marina</name>
    <dbReference type="NCBI Taxonomy" id="1579979"/>
    <lineage>
        <taxon>Bacteria</taxon>
        <taxon>Pseudomonadati</taxon>
        <taxon>Pseudomonadota</taxon>
        <taxon>Gammaproteobacteria</taxon>
        <taxon>Chromatiales</taxon>
        <taxon>Wenzhouxiangellaceae</taxon>
        <taxon>Wenzhouxiangella</taxon>
    </lineage>
</organism>
<evidence type="ECO:0000313" key="2">
    <source>
        <dbReference type="Proteomes" id="UP000066624"/>
    </source>
</evidence>
<dbReference type="Proteomes" id="UP000066624">
    <property type="component" value="Chromosome"/>
</dbReference>
<proteinExistence type="predicted"/>
<dbReference type="Pfam" id="PF16074">
    <property type="entry name" value="PilW"/>
    <property type="match status" value="1"/>
</dbReference>
<dbReference type="KEGG" id="wma:WM2015_244"/>
<name>A0A0K0XSH2_9GAMM</name>
<protein>
    <submittedName>
        <fullName evidence="1">Uncharacterized protein</fullName>
    </submittedName>
</protein>
<dbReference type="RefSeq" id="WP_049724326.1">
    <property type="nucleotide sequence ID" value="NZ_CP012154.1"/>
</dbReference>
<dbReference type="Pfam" id="PF07963">
    <property type="entry name" value="N_methyl"/>
    <property type="match status" value="1"/>
</dbReference>
<dbReference type="OrthoDB" id="5296662at2"/>
<evidence type="ECO:0000313" key="1">
    <source>
        <dbReference type="EMBL" id="AKS40633.1"/>
    </source>
</evidence>
<gene>
    <name evidence="1" type="ORF">WM2015_244</name>
</gene>
<keyword evidence="2" id="KW-1185">Reference proteome</keyword>
<dbReference type="GO" id="GO:0043683">
    <property type="term" value="P:type IV pilus assembly"/>
    <property type="evidence" value="ECO:0007669"/>
    <property type="project" value="InterPro"/>
</dbReference>
<sequence>MMHFFSEPDRQRGVSLVELMVALVLGLLVTAGVLQLFAGQKMTYMNNEGLARVQENGRFAIETLKREVRAVGANGFCAARTNINNHLREDCAGYVDAIFDPNQSFTGWEFDGTGRNEDYTLDVIETADSGDWGSLVDGVVIDLPDILEDRVVKGSDVLVIRSLEVIPGLTAKNNNKANSSSIVLEGDSLVGKNAIVLVTNCSKSDLFQNRTNENSSSFSAGTGNCASPGPGNNNKVNFSTAYDDSMQVFRVRVMAYYIGINQDTGQPGLYRADMSLGTENPVHEELAEGIESLQVLYGYSLPANQGGDGQSVDFWVPGDEVPDWAMVIGIRMSLLVRSPDLAGGAPVQQVFDLSGTRITNPSDNRMRRPFLATVSLRNRQITL</sequence>
<dbReference type="AlphaFoldDB" id="A0A0K0XSH2"/>
<dbReference type="PROSITE" id="PS00409">
    <property type="entry name" value="PROKAR_NTER_METHYL"/>
    <property type="match status" value="1"/>
</dbReference>
<accession>A0A0K0XSH2</accession>